<dbReference type="GO" id="GO:0005615">
    <property type="term" value="C:extracellular space"/>
    <property type="evidence" value="ECO:0007669"/>
    <property type="project" value="InterPro"/>
</dbReference>
<feature type="domain" description="Peptidase metallopeptidase" evidence="10">
    <location>
        <begin position="176"/>
        <end position="313"/>
    </location>
</feature>
<dbReference type="InterPro" id="IPR003995">
    <property type="entry name" value="RTX_toxin_determinant-A"/>
</dbReference>
<dbReference type="Gene3D" id="3.40.390.10">
    <property type="entry name" value="Collagenase (Catalytic Domain)"/>
    <property type="match status" value="1"/>
</dbReference>
<keyword evidence="9" id="KW-0472">Membrane</keyword>
<reference evidence="11" key="2">
    <citation type="submission" date="2020-09" db="EMBL/GenBank/DDBJ databases">
        <authorList>
            <person name="Sun Q."/>
            <person name="Kim S."/>
        </authorList>
    </citation>
    <scope>NUCLEOTIDE SEQUENCE</scope>
    <source>
        <strain evidence="11">KCTC 42650</strain>
    </source>
</reference>
<accession>A0A8J3M6F2</accession>
<comment type="subcellular location">
    <subcellularLocation>
        <location evidence="2">Membrane</location>
    </subcellularLocation>
    <subcellularLocation>
        <location evidence="3">Secreted</location>
    </subcellularLocation>
</comment>
<dbReference type="AlphaFoldDB" id="A0A8J3M6F2"/>
<evidence type="ECO:0000313" key="11">
    <source>
        <dbReference type="EMBL" id="GHF41341.1"/>
    </source>
</evidence>
<dbReference type="Gene3D" id="2.150.10.10">
    <property type="entry name" value="Serralysin-like metalloprotease, C-terminal"/>
    <property type="match status" value="3"/>
</dbReference>
<dbReference type="InterPro" id="IPR013858">
    <property type="entry name" value="Peptidase_M10B_C"/>
</dbReference>
<dbReference type="SMART" id="SM00235">
    <property type="entry name" value="ZnMc"/>
    <property type="match status" value="1"/>
</dbReference>
<comment type="caution">
    <text evidence="11">The sequence shown here is derived from an EMBL/GenBank/DDBJ whole genome shotgun (WGS) entry which is preliminary data.</text>
</comment>
<dbReference type="InterPro" id="IPR024079">
    <property type="entry name" value="MetalloPept_cat_dom_sf"/>
</dbReference>
<keyword evidence="12" id="KW-1185">Reference proteome</keyword>
<evidence type="ECO:0000259" key="10">
    <source>
        <dbReference type="SMART" id="SM00235"/>
    </source>
</evidence>
<comment type="similarity">
    <text evidence="4">Belongs to the peptidase M10B family.</text>
</comment>
<dbReference type="InterPro" id="IPR034033">
    <property type="entry name" value="Serralysin-like"/>
</dbReference>
<dbReference type="Proteomes" id="UP000626220">
    <property type="component" value="Unassembled WGS sequence"/>
</dbReference>
<evidence type="ECO:0000256" key="4">
    <source>
        <dbReference type="ARBA" id="ARBA00009490"/>
    </source>
</evidence>
<dbReference type="CDD" id="cd04277">
    <property type="entry name" value="ZnMc_serralysin_like"/>
    <property type="match status" value="1"/>
</dbReference>
<dbReference type="SUPFAM" id="SSF55486">
    <property type="entry name" value="Metalloproteases ('zincins'), catalytic domain"/>
    <property type="match status" value="1"/>
</dbReference>
<dbReference type="EMBL" id="BNCJ01000002">
    <property type="protein sequence ID" value="GHF41341.1"/>
    <property type="molecule type" value="Genomic_DNA"/>
</dbReference>
<dbReference type="InterPro" id="IPR006026">
    <property type="entry name" value="Peptidase_Metallo"/>
</dbReference>
<evidence type="ECO:0000256" key="5">
    <source>
        <dbReference type="ARBA" id="ARBA00022525"/>
    </source>
</evidence>
<organism evidence="11 12">
    <name type="scientific">Seohaeicola zhoushanensis</name>
    <dbReference type="NCBI Taxonomy" id="1569283"/>
    <lineage>
        <taxon>Bacteria</taxon>
        <taxon>Pseudomonadati</taxon>
        <taxon>Pseudomonadota</taxon>
        <taxon>Alphaproteobacteria</taxon>
        <taxon>Rhodobacterales</taxon>
        <taxon>Roseobacteraceae</taxon>
        <taxon>Seohaeicola</taxon>
    </lineage>
</organism>
<name>A0A8J3M6F2_9RHOB</name>
<dbReference type="InterPro" id="IPR011049">
    <property type="entry name" value="Serralysin-like_metalloprot_C"/>
</dbReference>
<reference evidence="11" key="1">
    <citation type="journal article" date="2014" name="Int. J. Syst. Evol. Microbiol.">
        <title>Complete genome sequence of Corynebacterium casei LMG S-19264T (=DSM 44701T), isolated from a smear-ripened cheese.</title>
        <authorList>
            <consortium name="US DOE Joint Genome Institute (JGI-PGF)"/>
            <person name="Walter F."/>
            <person name="Albersmeier A."/>
            <person name="Kalinowski J."/>
            <person name="Ruckert C."/>
        </authorList>
    </citation>
    <scope>NUCLEOTIDE SEQUENCE</scope>
    <source>
        <strain evidence="11">KCTC 42650</strain>
    </source>
</reference>
<evidence type="ECO:0000256" key="7">
    <source>
        <dbReference type="ARBA" id="ARBA00022737"/>
    </source>
</evidence>
<keyword evidence="6" id="KW-0800">Toxin</keyword>
<dbReference type="PANTHER" id="PTHR38340:SF1">
    <property type="entry name" value="S-LAYER PROTEIN"/>
    <property type="match status" value="1"/>
</dbReference>
<evidence type="ECO:0000313" key="12">
    <source>
        <dbReference type="Proteomes" id="UP000626220"/>
    </source>
</evidence>
<keyword evidence="8" id="KW-0843">Virulence</keyword>
<proteinExistence type="inferred from homology"/>
<dbReference type="GO" id="GO:0090729">
    <property type="term" value="F:toxin activity"/>
    <property type="evidence" value="ECO:0007669"/>
    <property type="project" value="UniProtKB-KW"/>
</dbReference>
<dbReference type="PROSITE" id="PS00330">
    <property type="entry name" value="HEMOLYSIN_CALCIUM"/>
    <property type="match status" value="3"/>
</dbReference>
<dbReference type="InterPro" id="IPR001343">
    <property type="entry name" value="Hemolysn_Ca-bd"/>
</dbReference>
<sequence length="700" mass="72503">MCGICSSFRPYSEDCDYQQFAATTITEGVDAAAGTSTIYSMSPGDTFLGNLGSAGDSDWVAIQLVAGQTYNLDVKGSPSGVGTLADPITSIHDSAGNQLATNDDGGAGYESHLSFTATYSGTYYVVGRGLSTSTGTYQLTMAEASLAERGSSGTIDTMAAYLTDGYWYDTGSSPHQFRTISSNQITVNLTGLTADGQKLARWAFEAWESVANLEFVETTGSADITLDDNSDGATANATWSGGYTKSATVNIGTGWLSHGTQIGSYSFQTYMHEIGHALGLGHLGDYNGEAVYGSDNTFIEDSWQMSVMSYFDQYENTEISASKAHTVTPMIVDVLAIQELYGAAGAGSLTDGDTVYGVGHTLGDSWLGQMYSAINGTGDTSVFDFEAITFTFWDRGGYDVIDFSNETAAQAVDLRAEAISSVGGKSNNMLIARGTVIEGFRAGSGNDTVQGNSADNVLKGNAGIDSLFGDAGDDTLQGGTGADTLDGGTGTDAADYSNATVSNRVDLLNNARNSGDALGDVLISIENLFGGTYRDVFFGDGQVNELRGSGGRDLLNGRNGSDRLLGEGGSDKLVGGGGRDILRGGNGSDRLFGGSGNDKLYGDAGNDILDGGSGNDILTGGSKVDTFIYNAGADIITDFDGDLLQIDAALWGGASRTAAEVLGFAGVIGGDTVFDFGGGDSLTLRGFTDVASLESVLTII</sequence>
<evidence type="ECO:0000256" key="1">
    <source>
        <dbReference type="ARBA" id="ARBA00001913"/>
    </source>
</evidence>
<dbReference type="GO" id="GO:0005509">
    <property type="term" value="F:calcium ion binding"/>
    <property type="evidence" value="ECO:0007669"/>
    <property type="project" value="InterPro"/>
</dbReference>
<gene>
    <name evidence="11" type="ORF">GCM10017056_11180</name>
</gene>
<comment type="cofactor">
    <cofactor evidence="1">
        <name>Ca(2+)</name>
        <dbReference type="ChEBI" id="CHEBI:29108"/>
    </cofactor>
</comment>
<dbReference type="SUPFAM" id="SSF89260">
    <property type="entry name" value="Collagen-binding domain"/>
    <property type="match status" value="1"/>
</dbReference>
<dbReference type="InterPro" id="IPR050557">
    <property type="entry name" value="RTX_toxin/Mannuronan_C5-epim"/>
</dbReference>
<dbReference type="PRINTS" id="PR00313">
    <property type="entry name" value="CABNDNGRPT"/>
</dbReference>
<dbReference type="Pfam" id="PF08548">
    <property type="entry name" value="Peptidase_M10_C"/>
    <property type="match status" value="1"/>
</dbReference>
<keyword evidence="5" id="KW-0964">Secreted</keyword>
<dbReference type="PANTHER" id="PTHR38340">
    <property type="entry name" value="S-LAYER PROTEIN"/>
    <property type="match status" value="1"/>
</dbReference>
<evidence type="ECO:0000256" key="6">
    <source>
        <dbReference type="ARBA" id="ARBA00022656"/>
    </source>
</evidence>
<evidence type="ECO:0000256" key="9">
    <source>
        <dbReference type="ARBA" id="ARBA00023136"/>
    </source>
</evidence>
<dbReference type="Pfam" id="PF00353">
    <property type="entry name" value="HemolysinCabind"/>
    <property type="match status" value="3"/>
</dbReference>
<keyword evidence="7" id="KW-0677">Repeat</keyword>
<dbReference type="GO" id="GO:0008237">
    <property type="term" value="F:metallopeptidase activity"/>
    <property type="evidence" value="ECO:0007669"/>
    <property type="project" value="InterPro"/>
</dbReference>
<dbReference type="Pfam" id="PF13583">
    <property type="entry name" value="Reprolysin_4"/>
    <property type="match status" value="1"/>
</dbReference>
<dbReference type="InterPro" id="IPR007280">
    <property type="entry name" value="Peptidase_C_arc/bac"/>
</dbReference>
<dbReference type="RefSeq" id="WP_189679049.1">
    <property type="nucleotide sequence ID" value="NZ_BNCJ01000002.1"/>
</dbReference>
<evidence type="ECO:0000256" key="3">
    <source>
        <dbReference type="ARBA" id="ARBA00004613"/>
    </source>
</evidence>
<dbReference type="GO" id="GO:0006508">
    <property type="term" value="P:proteolysis"/>
    <property type="evidence" value="ECO:0007669"/>
    <property type="project" value="InterPro"/>
</dbReference>
<dbReference type="PRINTS" id="PR01488">
    <property type="entry name" value="RTXTOXINA"/>
</dbReference>
<dbReference type="GO" id="GO:0008270">
    <property type="term" value="F:zinc ion binding"/>
    <property type="evidence" value="ECO:0007669"/>
    <property type="project" value="InterPro"/>
</dbReference>
<dbReference type="InterPro" id="IPR018511">
    <property type="entry name" value="Hemolysin-typ_Ca-bd_CS"/>
</dbReference>
<dbReference type="GO" id="GO:0016020">
    <property type="term" value="C:membrane"/>
    <property type="evidence" value="ECO:0007669"/>
    <property type="project" value="UniProtKB-SubCell"/>
</dbReference>
<evidence type="ECO:0000256" key="2">
    <source>
        <dbReference type="ARBA" id="ARBA00004370"/>
    </source>
</evidence>
<dbReference type="Gene3D" id="2.60.120.380">
    <property type="match status" value="1"/>
</dbReference>
<dbReference type="Pfam" id="PF04151">
    <property type="entry name" value="PPC"/>
    <property type="match status" value="1"/>
</dbReference>
<evidence type="ECO:0000256" key="8">
    <source>
        <dbReference type="ARBA" id="ARBA00023026"/>
    </source>
</evidence>
<protein>
    <recommendedName>
        <fullName evidence="10">Peptidase metallopeptidase domain-containing protein</fullName>
    </recommendedName>
</protein>
<dbReference type="SUPFAM" id="SSF51120">
    <property type="entry name" value="beta-Roll"/>
    <property type="match status" value="2"/>
</dbReference>